<feature type="chain" id="PRO_5044601976" evidence="1">
    <location>
        <begin position="20"/>
        <end position="204"/>
    </location>
</feature>
<gene>
    <name evidence="4" type="ORF">EYF70_24580</name>
    <name evidence="3" type="ORF">GCM10007387_37700</name>
</gene>
<dbReference type="RefSeq" id="WP_131147748.1">
    <property type="nucleotide sequence ID" value="NZ_BMWV01000008.1"/>
</dbReference>
<keyword evidence="5" id="KW-1185">Reference proteome</keyword>
<dbReference type="EMBL" id="CP036401">
    <property type="protein sequence ID" value="QBI03653.1"/>
    <property type="molecule type" value="Genomic_DNA"/>
</dbReference>
<dbReference type="Proteomes" id="UP000292307">
    <property type="component" value="Chromosome"/>
</dbReference>
<dbReference type="Pfam" id="PF07589">
    <property type="entry name" value="PEP-CTERM"/>
    <property type="match status" value="1"/>
</dbReference>
<feature type="signal peptide" evidence="1">
    <location>
        <begin position="1"/>
        <end position="19"/>
    </location>
</feature>
<dbReference type="PROSITE" id="PS51257">
    <property type="entry name" value="PROKAR_LIPOPROTEIN"/>
    <property type="match status" value="1"/>
</dbReference>
<feature type="domain" description="Ice-binding protein C-terminal" evidence="2">
    <location>
        <begin position="171"/>
        <end position="195"/>
    </location>
</feature>
<dbReference type="AlphaFoldDB" id="A0A411X439"/>
<accession>A0A411X439</accession>
<evidence type="ECO:0000313" key="3">
    <source>
        <dbReference type="EMBL" id="GGY51709.1"/>
    </source>
</evidence>
<dbReference type="EMBL" id="BMWV01000008">
    <property type="protein sequence ID" value="GGY51709.1"/>
    <property type="molecule type" value="Genomic_DNA"/>
</dbReference>
<reference evidence="3" key="3">
    <citation type="submission" date="2022-12" db="EMBL/GenBank/DDBJ databases">
        <authorList>
            <person name="Sun Q."/>
            <person name="Kim S."/>
        </authorList>
    </citation>
    <scope>NUCLEOTIDE SEQUENCE</scope>
    <source>
        <strain evidence="3">KCTC 12343</strain>
    </source>
</reference>
<sequence length="204" mass="22010">MFKPLVFATLLAASCAVHAVPVWTFSYTGFLDENTGIFSSTYKLKGSFSGHDGNHDGFLDKDEISTFILNGVDYIGCAGTSNEFYRCGTDSFSFQIGSKKLDFSVGENGGDPEGYFGGGHYFVAGDGEYDYRYTPDSYLMSAYRWTDQTRFNIGKSKGAGNNPMMASAVLAVPEPGTWAMLATGLLLVAGAARRRAGTAQPVRN</sequence>
<reference evidence="3" key="1">
    <citation type="journal article" date="2014" name="Int. J. Syst. Evol. Microbiol.">
        <title>Complete genome sequence of Corynebacterium casei LMG S-19264T (=DSM 44701T), isolated from a smear-ripened cheese.</title>
        <authorList>
            <consortium name="US DOE Joint Genome Institute (JGI-PGF)"/>
            <person name="Walter F."/>
            <person name="Albersmeier A."/>
            <person name="Kalinowski J."/>
            <person name="Ruckert C."/>
        </authorList>
    </citation>
    <scope>NUCLEOTIDE SEQUENCE</scope>
    <source>
        <strain evidence="3">KCTC 12343</strain>
    </source>
</reference>
<dbReference type="PROSITE" id="PS00018">
    <property type="entry name" value="EF_HAND_1"/>
    <property type="match status" value="1"/>
</dbReference>
<keyword evidence="1" id="KW-0732">Signal</keyword>
<name>A0A411X439_9BURK</name>
<evidence type="ECO:0000259" key="2">
    <source>
        <dbReference type="Pfam" id="PF07589"/>
    </source>
</evidence>
<dbReference type="InterPro" id="IPR018247">
    <property type="entry name" value="EF_Hand_1_Ca_BS"/>
</dbReference>
<evidence type="ECO:0000313" key="6">
    <source>
        <dbReference type="Proteomes" id="UP000628442"/>
    </source>
</evidence>
<evidence type="ECO:0000256" key="1">
    <source>
        <dbReference type="SAM" id="SignalP"/>
    </source>
</evidence>
<dbReference type="Proteomes" id="UP000628442">
    <property type="component" value="Unassembled WGS sequence"/>
</dbReference>
<dbReference type="OrthoDB" id="8708394at2"/>
<reference evidence="4 5" key="2">
    <citation type="submission" date="2019-02" db="EMBL/GenBank/DDBJ databases">
        <title>Draft Genome Sequences of Six Type Strains of the Genus Massilia.</title>
        <authorList>
            <person name="Miess H."/>
            <person name="Frediansyhah A."/>
            <person name="Gross H."/>
        </authorList>
    </citation>
    <scope>NUCLEOTIDE SEQUENCE [LARGE SCALE GENOMIC DNA]</scope>
    <source>
        <strain evidence="4 5">DSM 17472</strain>
    </source>
</reference>
<dbReference type="NCBIfam" id="TIGR02595">
    <property type="entry name" value="PEP_CTERM"/>
    <property type="match status" value="1"/>
</dbReference>
<evidence type="ECO:0000313" key="5">
    <source>
        <dbReference type="Proteomes" id="UP000292307"/>
    </source>
</evidence>
<organism evidence="3 6">
    <name type="scientific">Pseudoduganella albidiflava</name>
    <dbReference type="NCBI Taxonomy" id="321983"/>
    <lineage>
        <taxon>Bacteria</taxon>
        <taxon>Pseudomonadati</taxon>
        <taxon>Pseudomonadota</taxon>
        <taxon>Betaproteobacteria</taxon>
        <taxon>Burkholderiales</taxon>
        <taxon>Oxalobacteraceae</taxon>
        <taxon>Telluria group</taxon>
        <taxon>Pseudoduganella</taxon>
    </lineage>
</organism>
<protein>
    <submittedName>
        <fullName evidence="4">PEP-CTERM sorting domain-containing protein</fullName>
    </submittedName>
</protein>
<dbReference type="InterPro" id="IPR013424">
    <property type="entry name" value="Ice-binding_C"/>
</dbReference>
<proteinExistence type="predicted"/>
<evidence type="ECO:0000313" key="4">
    <source>
        <dbReference type="EMBL" id="QBI03653.1"/>
    </source>
</evidence>